<accession>A0A0A9FAZ5</accession>
<reference evidence="1" key="2">
    <citation type="journal article" date="2015" name="Data Brief">
        <title>Shoot transcriptome of the giant reed, Arundo donax.</title>
        <authorList>
            <person name="Barrero R.A."/>
            <person name="Guerrero F.D."/>
            <person name="Moolhuijzen P."/>
            <person name="Goolsby J.A."/>
            <person name="Tidwell J."/>
            <person name="Bellgard S.E."/>
            <person name="Bellgard M.I."/>
        </authorList>
    </citation>
    <scope>NUCLEOTIDE SEQUENCE</scope>
    <source>
        <tissue evidence="1">Shoot tissue taken approximately 20 cm above the soil surface</tissue>
    </source>
</reference>
<evidence type="ECO:0000313" key="1">
    <source>
        <dbReference type="EMBL" id="JAE09502.1"/>
    </source>
</evidence>
<organism evidence="1">
    <name type="scientific">Arundo donax</name>
    <name type="common">Giant reed</name>
    <name type="synonym">Donax arundinaceus</name>
    <dbReference type="NCBI Taxonomy" id="35708"/>
    <lineage>
        <taxon>Eukaryota</taxon>
        <taxon>Viridiplantae</taxon>
        <taxon>Streptophyta</taxon>
        <taxon>Embryophyta</taxon>
        <taxon>Tracheophyta</taxon>
        <taxon>Spermatophyta</taxon>
        <taxon>Magnoliopsida</taxon>
        <taxon>Liliopsida</taxon>
        <taxon>Poales</taxon>
        <taxon>Poaceae</taxon>
        <taxon>PACMAD clade</taxon>
        <taxon>Arundinoideae</taxon>
        <taxon>Arundineae</taxon>
        <taxon>Arundo</taxon>
    </lineage>
</organism>
<dbReference type="EMBL" id="GBRH01188394">
    <property type="protein sequence ID" value="JAE09502.1"/>
    <property type="molecule type" value="Transcribed_RNA"/>
</dbReference>
<evidence type="ECO:0008006" key="2">
    <source>
        <dbReference type="Google" id="ProtNLM"/>
    </source>
</evidence>
<name>A0A0A9FAZ5_ARUDO</name>
<sequence length="126" mass="14683">MEKRLAADIVYFYFSHQMWTSLRDLYEPSSQSLYINALHQEQLLQQGDAIVEEFYTQMSVVWRQFDSLGPQLSVATYESCKGQKNALLVRRTYDVLTRLRVEFEPLRAQLLARQPCVPDGCSCCYS</sequence>
<protein>
    <recommendedName>
        <fullName evidence="2">Retrotransposon gag domain-containing protein</fullName>
    </recommendedName>
</protein>
<proteinExistence type="predicted"/>
<dbReference type="AlphaFoldDB" id="A0A0A9FAZ5"/>
<reference evidence="1" key="1">
    <citation type="submission" date="2014-09" db="EMBL/GenBank/DDBJ databases">
        <authorList>
            <person name="Magalhaes I.L.F."/>
            <person name="Oliveira U."/>
            <person name="Santos F.R."/>
            <person name="Vidigal T.H.D.A."/>
            <person name="Brescovit A.D."/>
            <person name="Santos A.J."/>
        </authorList>
    </citation>
    <scope>NUCLEOTIDE SEQUENCE</scope>
    <source>
        <tissue evidence="1">Shoot tissue taken approximately 20 cm above the soil surface</tissue>
    </source>
</reference>